<gene>
    <name evidence="3" type="ORF">SAMN04515671_3122</name>
</gene>
<protein>
    <recommendedName>
        <fullName evidence="5">DNA-binding transcriptional regulator of glucitol operon</fullName>
    </recommendedName>
</protein>
<evidence type="ECO:0000256" key="1">
    <source>
        <dbReference type="SAM" id="MobiDB-lite"/>
    </source>
</evidence>
<organism evidence="3 4">
    <name type="scientific">Nakamurella panacisegetis</name>
    <dbReference type="NCBI Taxonomy" id="1090615"/>
    <lineage>
        <taxon>Bacteria</taxon>
        <taxon>Bacillati</taxon>
        <taxon>Actinomycetota</taxon>
        <taxon>Actinomycetes</taxon>
        <taxon>Nakamurellales</taxon>
        <taxon>Nakamurellaceae</taxon>
        <taxon>Nakamurella</taxon>
    </lineage>
</organism>
<keyword evidence="2" id="KW-1133">Transmembrane helix</keyword>
<evidence type="ECO:0000256" key="2">
    <source>
        <dbReference type="SAM" id="Phobius"/>
    </source>
</evidence>
<evidence type="ECO:0000313" key="3">
    <source>
        <dbReference type="EMBL" id="SDP17515.1"/>
    </source>
</evidence>
<keyword evidence="4" id="KW-1185">Reference proteome</keyword>
<evidence type="ECO:0008006" key="5">
    <source>
        <dbReference type="Google" id="ProtNLM"/>
    </source>
</evidence>
<dbReference type="RefSeq" id="WP_090477322.1">
    <property type="nucleotide sequence ID" value="NZ_LT629710.1"/>
</dbReference>
<dbReference type="EMBL" id="LT629710">
    <property type="protein sequence ID" value="SDP17515.1"/>
    <property type="molecule type" value="Genomic_DNA"/>
</dbReference>
<dbReference type="Proteomes" id="UP000198741">
    <property type="component" value="Chromosome I"/>
</dbReference>
<keyword evidence="2" id="KW-0812">Transmembrane</keyword>
<sequence>MYRRFLRPGWFVGHLLVFLAVLVCLRLGWWQWDRTHEATGTVQNLGYAVLWPIFAAAFIYMWVRFLQLEVLKDEEDDAELTRIAAGGEPRTTGTPDDSFEATPATQTDHTPSDVGSAAPDDDVPPVASAIPAAPVASARRTPSRGRTVAVSTVGDENPEQDPELAAYNRALADLAEKDRRRAR</sequence>
<name>A0A1H0QKB8_9ACTN</name>
<feature type="transmembrane region" description="Helical" evidence="2">
    <location>
        <begin position="12"/>
        <end position="32"/>
    </location>
</feature>
<keyword evidence="2" id="KW-0472">Membrane</keyword>
<dbReference type="AlphaFoldDB" id="A0A1H0QKB8"/>
<dbReference type="OrthoDB" id="9807214at2"/>
<proteinExistence type="predicted"/>
<accession>A0A1H0QKB8</accession>
<feature type="compositionally biased region" description="Low complexity" evidence="1">
    <location>
        <begin position="112"/>
        <end position="138"/>
    </location>
</feature>
<feature type="transmembrane region" description="Helical" evidence="2">
    <location>
        <begin position="44"/>
        <end position="63"/>
    </location>
</feature>
<dbReference type="STRING" id="1090615.SAMN04515671_3122"/>
<evidence type="ECO:0000313" key="4">
    <source>
        <dbReference type="Proteomes" id="UP000198741"/>
    </source>
</evidence>
<reference evidence="3 4" key="1">
    <citation type="submission" date="2016-10" db="EMBL/GenBank/DDBJ databases">
        <authorList>
            <person name="de Groot N.N."/>
        </authorList>
    </citation>
    <scope>NUCLEOTIDE SEQUENCE [LARGE SCALE GENOMIC DNA]</scope>
    <source>
        <strain evidence="4">P4-7,KCTC 19426,CECT 7604</strain>
    </source>
</reference>
<feature type="region of interest" description="Disordered" evidence="1">
    <location>
        <begin position="81"/>
        <end position="163"/>
    </location>
</feature>